<comment type="cofactor">
    <cofactor evidence="1">
        <name>Mn(2+)</name>
        <dbReference type="ChEBI" id="CHEBI:29035"/>
    </cofactor>
</comment>
<protein>
    <submittedName>
        <fullName evidence="8">8-oxo-dGTP pyrophosphatase MutT (NUDIX family)</fullName>
    </submittedName>
</protein>
<evidence type="ECO:0000259" key="7">
    <source>
        <dbReference type="PROSITE" id="PS51462"/>
    </source>
</evidence>
<evidence type="ECO:0000256" key="3">
    <source>
        <dbReference type="ARBA" id="ARBA00022723"/>
    </source>
</evidence>
<gene>
    <name evidence="8" type="ORF">EDD72_10630</name>
</gene>
<dbReference type="Pfam" id="PF00293">
    <property type="entry name" value="NUDIX"/>
    <property type="match status" value="1"/>
</dbReference>
<comment type="cofactor">
    <cofactor evidence="2">
        <name>Mg(2+)</name>
        <dbReference type="ChEBI" id="CHEBI:18420"/>
    </cofactor>
</comment>
<evidence type="ECO:0000256" key="6">
    <source>
        <dbReference type="ARBA" id="ARBA00023211"/>
    </source>
</evidence>
<evidence type="ECO:0000256" key="5">
    <source>
        <dbReference type="ARBA" id="ARBA00022842"/>
    </source>
</evidence>
<keyword evidence="6" id="KW-0464">Manganese</keyword>
<dbReference type="AlphaFoldDB" id="A0A4R3KIK8"/>
<organism evidence="8 9">
    <name type="scientific">Tepidibacillus fermentans</name>
    <dbReference type="NCBI Taxonomy" id="1281767"/>
    <lineage>
        <taxon>Bacteria</taxon>
        <taxon>Bacillati</taxon>
        <taxon>Bacillota</taxon>
        <taxon>Bacilli</taxon>
        <taxon>Bacillales</taxon>
        <taxon>Bacillaceae</taxon>
        <taxon>Tepidibacillus</taxon>
    </lineage>
</organism>
<keyword evidence="5" id="KW-0460">Magnesium</keyword>
<dbReference type="GO" id="GO:0046872">
    <property type="term" value="F:metal ion binding"/>
    <property type="evidence" value="ECO:0007669"/>
    <property type="project" value="UniProtKB-KW"/>
</dbReference>
<comment type="caution">
    <text evidence="8">The sequence shown here is derived from an EMBL/GenBank/DDBJ whole genome shotgun (WGS) entry which is preliminary data.</text>
</comment>
<keyword evidence="4" id="KW-0378">Hydrolase</keyword>
<dbReference type="PROSITE" id="PS51462">
    <property type="entry name" value="NUDIX"/>
    <property type="match status" value="1"/>
</dbReference>
<proteinExistence type="predicted"/>
<feature type="domain" description="Nudix hydrolase" evidence="7">
    <location>
        <begin position="23"/>
        <end position="159"/>
    </location>
</feature>
<dbReference type="GO" id="GO:0010945">
    <property type="term" value="F:coenzyme A diphosphatase activity"/>
    <property type="evidence" value="ECO:0007669"/>
    <property type="project" value="InterPro"/>
</dbReference>
<keyword evidence="3" id="KW-0479">Metal-binding</keyword>
<dbReference type="PANTHER" id="PTHR12992:SF11">
    <property type="entry name" value="MITOCHONDRIAL COENZYME A DIPHOSPHATASE NUDT8"/>
    <property type="match status" value="1"/>
</dbReference>
<evidence type="ECO:0000313" key="9">
    <source>
        <dbReference type="Proteomes" id="UP000295788"/>
    </source>
</evidence>
<dbReference type="Gene3D" id="3.90.79.10">
    <property type="entry name" value="Nucleoside Triphosphate Pyrophosphohydrolase"/>
    <property type="match status" value="1"/>
</dbReference>
<dbReference type="InterPro" id="IPR015797">
    <property type="entry name" value="NUDIX_hydrolase-like_dom_sf"/>
</dbReference>
<dbReference type="SUPFAM" id="SSF55811">
    <property type="entry name" value="Nudix"/>
    <property type="match status" value="1"/>
</dbReference>
<dbReference type="Proteomes" id="UP000295788">
    <property type="component" value="Unassembled WGS sequence"/>
</dbReference>
<accession>A0A4R3KIK8</accession>
<dbReference type="PANTHER" id="PTHR12992">
    <property type="entry name" value="NUDIX HYDROLASE"/>
    <property type="match status" value="1"/>
</dbReference>
<keyword evidence="9" id="KW-1185">Reference proteome</keyword>
<dbReference type="EMBL" id="SMAB01000006">
    <property type="protein sequence ID" value="TCS83104.1"/>
    <property type="molecule type" value="Genomic_DNA"/>
</dbReference>
<reference evidence="8 9" key="1">
    <citation type="submission" date="2019-03" db="EMBL/GenBank/DDBJ databases">
        <title>Genomic Encyclopedia of Type Strains, Phase IV (KMG-IV): sequencing the most valuable type-strain genomes for metagenomic binning, comparative biology and taxonomic classification.</title>
        <authorList>
            <person name="Goeker M."/>
        </authorList>
    </citation>
    <scope>NUCLEOTIDE SEQUENCE [LARGE SCALE GENOMIC DNA]</scope>
    <source>
        <strain evidence="8 9">DSM 23802</strain>
    </source>
</reference>
<dbReference type="OrthoDB" id="9802805at2"/>
<sequence length="205" mass="24347">MMIEEVKNKLKNRDIRIMGIESMSKYAVLIPLIEEEKGSLSILFEIRSRQLRRQPGEISFPGGRIESTDLQYQDAAIRETSEELGIEKERIQIINQLDTYIPSPRTVIYPFVGSIRRPFHPNLNPDEVESIFTVPLHFFLQTEPEIYYIELKIEPEEKFPFHHIPEGKNYPWRKGKIPKLFYYYEDKVIWGMTAQILHHFIQIIR</sequence>
<dbReference type="InterPro" id="IPR045121">
    <property type="entry name" value="CoAse"/>
</dbReference>
<evidence type="ECO:0000256" key="4">
    <source>
        <dbReference type="ARBA" id="ARBA00022801"/>
    </source>
</evidence>
<evidence type="ECO:0000256" key="1">
    <source>
        <dbReference type="ARBA" id="ARBA00001936"/>
    </source>
</evidence>
<evidence type="ECO:0000256" key="2">
    <source>
        <dbReference type="ARBA" id="ARBA00001946"/>
    </source>
</evidence>
<dbReference type="CDD" id="cd03426">
    <property type="entry name" value="NUDIX_CoAse_Nudt7"/>
    <property type="match status" value="1"/>
</dbReference>
<evidence type="ECO:0000313" key="8">
    <source>
        <dbReference type="EMBL" id="TCS83104.1"/>
    </source>
</evidence>
<name>A0A4R3KIK8_9BACI</name>
<dbReference type="InterPro" id="IPR000086">
    <property type="entry name" value="NUDIX_hydrolase_dom"/>
</dbReference>